<protein>
    <recommendedName>
        <fullName evidence="1">DUF1653 domain-containing protein</fullName>
    </recommendedName>
</protein>
<dbReference type="InterPro" id="IPR037135">
    <property type="entry name" value="DUF1653-like_dom_sf"/>
</dbReference>
<keyword evidence="3" id="KW-1185">Reference proteome</keyword>
<dbReference type="InterPro" id="IPR023387">
    <property type="entry name" value="DUF1653-like_dom"/>
</dbReference>
<evidence type="ECO:0000259" key="1">
    <source>
        <dbReference type="Pfam" id="PF07866"/>
    </source>
</evidence>
<evidence type="ECO:0000313" key="3">
    <source>
        <dbReference type="Proteomes" id="UP000319063"/>
    </source>
</evidence>
<reference evidence="3" key="1">
    <citation type="submission" date="2019-05" db="EMBL/GenBank/DDBJ databases">
        <title>Complete Genome Sequence of Serratia marcescens Myophage Moabite.</title>
        <authorList>
            <person name="Price L."/>
            <person name="Rohren M."/>
            <person name="Newkirk H."/>
            <person name="Liu M."/>
            <person name="Ramsey J."/>
        </authorList>
    </citation>
    <scope>NUCLEOTIDE SEQUENCE [LARGE SCALE GENOMIC DNA]</scope>
</reference>
<gene>
    <name evidence="2" type="ORF">CPT_Moabite_260</name>
</gene>
<feature type="domain" description="DUF1653" evidence="1">
    <location>
        <begin position="114"/>
        <end position="162"/>
    </location>
</feature>
<dbReference type="EMBL" id="MK994515">
    <property type="protein sequence ID" value="QDB71290.1"/>
    <property type="molecule type" value="Genomic_DNA"/>
</dbReference>
<proteinExistence type="predicted"/>
<dbReference type="Gene3D" id="2.30.30.320">
    <property type="entry name" value="DUF1653-like domain"/>
    <property type="match status" value="1"/>
</dbReference>
<dbReference type="Proteomes" id="UP000319063">
    <property type="component" value="Segment"/>
</dbReference>
<dbReference type="Pfam" id="PF07866">
    <property type="entry name" value="DUF1653"/>
    <property type="match status" value="1"/>
</dbReference>
<evidence type="ECO:0000313" key="2">
    <source>
        <dbReference type="EMBL" id="QDB71290.1"/>
    </source>
</evidence>
<name>A0A4Y5TRT3_9CAUD</name>
<organism evidence="2 3">
    <name type="scientific">Serratia phage Moabite</name>
    <dbReference type="NCBI Taxonomy" id="2587814"/>
    <lineage>
        <taxon>Viruses</taxon>
        <taxon>Duplodnaviria</taxon>
        <taxon>Heunggongvirae</taxon>
        <taxon>Uroviricota</taxon>
        <taxon>Caudoviricetes</taxon>
        <taxon>Chimalliviridae</taxon>
        <taxon>Moabitevirus</taxon>
        <taxon>Moabitevirus moabite</taxon>
    </lineage>
</organism>
<sequence length="167" mass="18950">MITTLITYRKGSGMNQIRKQLPIKHNAVVSESTVSIVYAKWASGVEMTNPDVEVKMEGKLLSFSMIPPVVVDDNEGIELFVNDRWLVDLSKITTVDQPEIIIFEIETGIKSASLYRHHSGKIYQVITLSNMKVTKPEYKETVTYRDIESGTIYSRPLEEFTKSFTAL</sequence>
<accession>A0A4Y5TRT3</accession>